<evidence type="ECO:0000256" key="2">
    <source>
        <dbReference type="ARBA" id="ARBA00022679"/>
    </source>
</evidence>
<organism evidence="5 6">
    <name type="scientific">Catenulispora yoronensis</name>
    <dbReference type="NCBI Taxonomy" id="450799"/>
    <lineage>
        <taxon>Bacteria</taxon>
        <taxon>Bacillati</taxon>
        <taxon>Actinomycetota</taxon>
        <taxon>Actinomycetes</taxon>
        <taxon>Catenulisporales</taxon>
        <taxon>Catenulisporaceae</taxon>
        <taxon>Catenulispora</taxon>
    </lineage>
</organism>
<dbReference type="Proteomes" id="UP001500751">
    <property type="component" value="Unassembled WGS sequence"/>
</dbReference>
<dbReference type="Gene3D" id="3.40.50.2000">
    <property type="entry name" value="Glycogen Phosphorylase B"/>
    <property type="match status" value="2"/>
</dbReference>
<sequence length="389" mass="41891">MRILHIVNLGFEAGGAEKFVRMLRDGQTARGHEVRVVAVDAPSDGRPVFADDLVPPVSGGPVGKLAGFVWHRQAHRALRRIMREFRPDVVHLHTIGGFGPALFPATRGAARILTVHGPEDWTRKLLRWQLADNAGRIAPAALPRYLHLRFVMRPAYRLLGLRGIDGFAAPSRFVAELLRPDAGRVPVRVVPHAVDHGFTPAPVSDVWQVAYVGRLSPLKGADVLLEAFGILARTQPKARLVVVGDGPERERLQARAAGLVADGTVEFRGWLTPPEVAECLRASALLAVPSTTPEIFGLTALEALELGRPVVASRIGALPELVGPDNGVLVAPGDAAALAEALAGLIGDAERLARLGEASARRAEGFSLDRCLDDYEAWYREILAARGAR</sequence>
<keyword evidence="2" id="KW-0808">Transferase</keyword>
<dbReference type="Pfam" id="PF13439">
    <property type="entry name" value="Glyco_transf_4"/>
    <property type="match status" value="1"/>
</dbReference>
<dbReference type="PANTHER" id="PTHR45947">
    <property type="entry name" value="SULFOQUINOVOSYL TRANSFERASE SQD2"/>
    <property type="match status" value="1"/>
</dbReference>
<feature type="domain" description="Glycosyltransferase subfamily 4-like N-terminal" evidence="4">
    <location>
        <begin position="14"/>
        <end position="196"/>
    </location>
</feature>
<dbReference type="InterPro" id="IPR001296">
    <property type="entry name" value="Glyco_trans_1"/>
</dbReference>
<evidence type="ECO:0000259" key="4">
    <source>
        <dbReference type="Pfam" id="PF13439"/>
    </source>
</evidence>
<reference evidence="5 6" key="1">
    <citation type="journal article" date="2019" name="Int. J. Syst. Evol. Microbiol.">
        <title>The Global Catalogue of Microorganisms (GCM) 10K type strain sequencing project: providing services to taxonomists for standard genome sequencing and annotation.</title>
        <authorList>
            <consortium name="The Broad Institute Genomics Platform"/>
            <consortium name="The Broad Institute Genome Sequencing Center for Infectious Disease"/>
            <person name="Wu L."/>
            <person name="Ma J."/>
        </authorList>
    </citation>
    <scope>NUCLEOTIDE SEQUENCE [LARGE SCALE GENOMIC DNA]</scope>
    <source>
        <strain evidence="5 6">JCM 16014</strain>
    </source>
</reference>
<proteinExistence type="predicted"/>
<evidence type="ECO:0000313" key="5">
    <source>
        <dbReference type="EMBL" id="GAA2021668.1"/>
    </source>
</evidence>
<evidence type="ECO:0000313" key="6">
    <source>
        <dbReference type="Proteomes" id="UP001500751"/>
    </source>
</evidence>
<feature type="domain" description="Glycosyl transferase family 1" evidence="3">
    <location>
        <begin position="205"/>
        <end position="360"/>
    </location>
</feature>
<dbReference type="SUPFAM" id="SSF53756">
    <property type="entry name" value="UDP-Glycosyltransferase/glycogen phosphorylase"/>
    <property type="match status" value="1"/>
</dbReference>
<accession>A0ABN2TWM6</accession>
<gene>
    <name evidence="5" type="ORF">GCM10009839_18540</name>
</gene>
<dbReference type="EMBL" id="BAAAQN010000007">
    <property type="protein sequence ID" value="GAA2021668.1"/>
    <property type="molecule type" value="Genomic_DNA"/>
</dbReference>
<evidence type="ECO:0000259" key="3">
    <source>
        <dbReference type="Pfam" id="PF00534"/>
    </source>
</evidence>
<dbReference type="InterPro" id="IPR028098">
    <property type="entry name" value="Glyco_trans_4-like_N"/>
</dbReference>
<comment type="caution">
    <text evidence="5">The sequence shown here is derived from an EMBL/GenBank/DDBJ whole genome shotgun (WGS) entry which is preliminary data.</text>
</comment>
<protein>
    <submittedName>
        <fullName evidence="5">Uncharacterized protein</fullName>
    </submittedName>
</protein>
<evidence type="ECO:0000256" key="1">
    <source>
        <dbReference type="ARBA" id="ARBA00022676"/>
    </source>
</evidence>
<name>A0ABN2TWM6_9ACTN</name>
<dbReference type="InterPro" id="IPR050194">
    <property type="entry name" value="Glycosyltransferase_grp1"/>
</dbReference>
<dbReference type="RefSeq" id="WP_344665093.1">
    <property type="nucleotide sequence ID" value="NZ_BAAAQN010000007.1"/>
</dbReference>
<dbReference type="CDD" id="cd03801">
    <property type="entry name" value="GT4_PimA-like"/>
    <property type="match status" value="1"/>
</dbReference>
<keyword evidence="6" id="KW-1185">Reference proteome</keyword>
<dbReference type="PANTHER" id="PTHR45947:SF3">
    <property type="entry name" value="SULFOQUINOVOSYL TRANSFERASE SQD2"/>
    <property type="match status" value="1"/>
</dbReference>
<dbReference type="Pfam" id="PF00534">
    <property type="entry name" value="Glycos_transf_1"/>
    <property type="match status" value="1"/>
</dbReference>
<keyword evidence="1" id="KW-0328">Glycosyltransferase</keyword>